<name>A0A382HL55_9ZZZZ</name>
<dbReference type="PANTHER" id="PTHR31876">
    <property type="entry name" value="COV-LIKE PROTEIN 1"/>
    <property type="match status" value="1"/>
</dbReference>
<evidence type="ECO:0000313" key="2">
    <source>
        <dbReference type="EMBL" id="SVB87805.1"/>
    </source>
</evidence>
<dbReference type="EMBL" id="UINC01061824">
    <property type="protein sequence ID" value="SVB87805.1"/>
    <property type="molecule type" value="Genomic_DNA"/>
</dbReference>
<dbReference type="Pfam" id="PF04367">
    <property type="entry name" value="DUF502"/>
    <property type="match status" value="1"/>
</dbReference>
<sequence>MFQLIKRRLIAGLLAIVPIALTFWILRFLFRFLDSFTAPIIKNLGLEIPGLGIILTLLIIFLLGLFITNVLGRTIFNWGEKILAKLPLVNTIYNAVKQITNAFSGKSMKDFKQVIFIQYPRKGLWTMCFVTNQSKNEFGDEFYHVFVPTTPNPTSGVFVVIPKKDAVHPDISVEEGLKSIISGGILDAGTSLSTKLPNIDK</sequence>
<proteinExistence type="predicted"/>
<organism evidence="2">
    <name type="scientific">marine metagenome</name>
    <dbReference type="NCBI Taxonomy" id="408172"/>
    <lineage>
        <taxon>unclassified sequences</taxon>
        <taxon>metagenomes</taxon>
        <taxon>ecological metagenomes</taxon>
    </lineage>
</organism>
<keyword evidence="1" id="KW-1133">Transmembrane helix</keyword>
<protein>
    <recommendedName>
        <fullName evidence="3">DUF502 domain-containing protein</fullName>
    </recommendedName>
</protein>
<dbReference type="InterPro" id="IPR007462">
    <property type="entry name" value="COV1-like"/>
</dbReference>
<reference evidence="2" key="1">
    <citation type="submission" date="2018-05" db="EMBL/GenBank/DDBJ databases">
        <authorList>
            <person name="Lanie J.A."/>
            <person name="Ng W.-L."/>
            <person name="Kazmierczak K.M."/>
            <person name="Andrzejewski T.M."/>
            <person name="Davidsen T.M."/>
            <person name="Wayne K.J."/>
            <person name="Tettelin H."/>
            <person name="Glass J.I."/>
            <person name="Rusch D."/>
            <person name="Podicherti R."/>
            <person name="Tsui H.-C.T."/>
            <person name="Winkler M.E."/>
        </authorList>
    </citation>
    <scope>NUCLEOTIDE SEQUENCE</scope>
</reference>
<feature type="transmembrane region" description="Helical" evidence="1">
    <location>
        <begin position="50"/>
        <end position="71"/>
    </location>
</feature>
<keyword evidence="1" id="KW-0472">Membrane</keyword>
<keyword evidence="1" id="KW-0812">Transmembrane</keyword>
<evidence type="ECO:0008006" key="3">
    <source>
        <dbReference type="Google" id="ProtNLM"/>
    </source>
</evidence>
<accession>A0A382HL55</accession>
<dbReference type="AlphaFoldDB" id="A0A382HL55"/>
<feature type="transmembrane region" description="Helical" evidence="1">
    <location>
        <begin position="9"/>
        <end position="30"/>
    </location>
</feature>
<evidence type="ECO:0000256" key="1">
    <source>
        <dbReference type="SAM" id="Phobius"/>
    </source>
</evidence>
<dbReference type="PANTHER" id="PTHR31876:SF26">
    <property type="entry name" value="PROTEIN LIKE COV 2"/>
    <property type="match status" value="1"/>
</dbReference>
<gene>
    <name evidence="2" type="ORF">METZ01_LOCUS240659</name>
</gene>